<gene>
    <name evidence="2" type="ordered locus">Paes_0318</name>
</gene>
<dbReference type="Pfam" id="PF06445">
    <property type="entry name" value="GyrI-like"/>
    <property type="match status" value="1"/>
</dbReference>
<dbReference type="AlphaFoldDB" id="B4S4C7"/>
<dbReference type="HOGENOM" id="CLU_113664_2_2_10"/>
<dbReference type="Gene3D" id="3.20.80.10">
    <property type="entry name" value="Regulatory factor, effector binding domain"/>
    <property type="match status" value="1"/>
</dbReference>
<evidence type="ECO:0000313" key="2">
    <source>
        <dbReference type="EMBL" id="ACF45375.1"/>
    </source>
</evidence>
<dbReference type="STRING" id="290512.Paes_0318"/>
<feature type="domain" description="AraC effector-binding" evidence="1">
    <location>
        <begin position="7"/>
        <end position="156"/>
    </location>
</feature>
<reference evidence="2" key="1">
    <citation type="submission" date="2008-06" db="EMBL/GenBank/DDBJ databases">
        <title>Complete sequence of chromosome of Prosthecochloris aestuarii DSM 271.</title>
        <authorList>
            <consortium name="US DOE Joint Genome Institute"/>
            <person name="Lucas S."/>
            <person name="Copeland A."/>
            <person name="Lapidus A."/>
            <person name="Glavina del Rio T."/>
            <person name="Dalin E."/>
            <person name="Tice H."/>
            <person name="Bruce D."/>
            <person name="Goodwin L."/>
            <person name="Pitluck S."/>
            <person name="Schmutz J."/>
            <person name="Larimer F."/>
            <person name="Land M."/>
            <person name="Hauser L."/>
            <person name="Kyrpides N."/>
            <person name="Anderson I."/>
            <person name="Liu Z."/>
            <person name="Li T."/>
            <person name="Zhao F."/>
            <person name="Overmann J."/>
            <person name="Bryant D.A."/>
            <person name="Richardson P."/>
        </authorList>
    </citation>
    <scope>NUCLEOTIDE SEQUENCE [LARGE SCALE GENOMIC DNA]</scope>
    <source>
        <strain evidence="2">DSM 271</strain>
    </source>
</reference>
<protein>
    <submittedName>
        <fullName evidence="2">Transcription activator effector binding</fullName>
    </submittedName>
</protein>
<name>B4S4C7_PROA2</name>
<proteinExistence type="predicted"/>
<organism evidence="2 3">
    <name type="scientific">Prosthecochloris aestuarii (strain DSM 271 / SK 413)</name>
    <dbReference type="NCBI Taxonomy" id="290512"/>
    <lineage>
        <taxon>Bacteria</taxon>
        <taxon>Pseudomonadati</taxon>
        <taxon>Chlorobiota</taxon>
        <taxon>Chlorobiia</taxon>
        <taxon>Chlorobiales</taxon>
        <taxon>Chlorobiaceae</taxon>
        <taxon>Prosthecochloris</taxon>
    </lineage>
</organism>
<dbReference type="InterPro" id="IPR011256">
    <property type="entry name" value="Reg_factor_effector_dom_sf"/>
</dbReference>
<keyword evidence="3" id="KW-1185">Reference proteome</keyword>
<dbReference type="SUPFAM" id="SSF55136">
    <property type="entry name" value="Probable bacterial effector-binding domain"/>
    <property type="match status" value="1"/>
</dbReference>
<dbReference type="KEGG" id="paa:Paes_0318"/>
<dbReference type="InterPro" id="IPR029442">
    <property type="entry name" value="GyrI-like"/>
</dbReference>
<dbReference type="EMBL" id="CP001108">
    <property type="protein sequence ID" value="ACF45375.1"/>
    <property type="molecule type" value="Genomic_DNA"/>
</dbReference>
<dbReference type="eggNOG" id="COG4978">
    <property type="taxonomic scope" value="Bacteria"/>
</dbReference>
<dbReference type="SMART" id="SM00871">
    <property type="entry name" value="AraC_E_bind"/>
    <property type="match status" value="1"/>
</dbReference>
<evidence type="ECO:0000313" key="3">
    <source>
        <dbReference type="Proteomes" id="UP000002725"/>
    </source>
</evidence>
<dbReference type="RefSeq" id="WP_012504912.1">
    <property type="nucleotide sequence ID" value="NC_011059.1"/>
</dbReference>
<accession>B4S4C7</accession>
<dbReference type="Proteomes" id="UP000002725">
    <property type="component" value="Chromosome"/>
</dbReference>
<sequence>MDFECQFQCEIREYGASPALTIRLTTRASDIARLFDEGYASIMRYLDSLGKAAVGPPFAVYYTMDMERLDVEFGFPVEEGIEGNDSITASSTPSGKAATCLYIGPYEEVEPAYDALMQWIDENDFESTGVAYEIYLNDPGSTLPDFLKTQVSLFLKS</sequence>
<evidence type="ECO:0000259" key="1">
    <source>
        <dbReference type="SMART" id="SM00871"/>
    </source>
</evidence>
<dbReference type="InterPro" id="IPR010499">
    <property type="entry name" value="AraC_E-bd"/>
</dbReference>